<organism evidence="2 3">
    <name type="scientific">Streptomyces graminearus</name>
    <dbReference type="NCBI Taxonomy" id="284030"/>
    <lineage>
        <taxon>Bacteria</taxon>
        <taxon>Bacillati</taxon>
        <taxon>Actinomycetota</taxon>
        <taxon>Actinomycetes</taxon>
        <taxon>Kitasatosporales</taxon>
        <taxon>Streptomycetaceae</taxon>
        <taxon>Streptomyces</taxon>
    </lineage>
</organism>
<name>A0ABP5YVD0_9ACTN</name>
<gene>
    <name evidence="2" type="ORF">GCM10010422_35370</name>
</gene>
<sequence length="101" mass="10143">MFTPNVIGLAVADTRPSNASGVSRCTAVNAAVSTQGRPRPDAGEDASATGSDGTARAITASPVRAVPAAANRRAPSRRSAGPVTSPTVTEPAPWTAYRTPA</sequence>
<keyword evidence="3" id="KW-1185">Reference proteome</keyword>
<comment type="caution">
    <text evidence="2">The sequence shown here is derived from an EMBL/GenBank/DDBJ whole genome shotgun (WGS) entry which is preliminary data.</text>
</comment>
<feature type="region of interest" description="Disordered" evidence="1">
    <location>
        <begin position="32"/>
        <end position="101"/>
    </location>
</feature>
<evidence type="ECO:0000313" key="3">
    <source>
        <dbReference type="Proteomes" id="UP001501721"/>
    </source>
</evidence>
<protein>
    <submittedName>
        <fullName evidence="2">Uncharacterized protein</fullName>
    </submittedName>
</protein>
<reference evidence="3" key="1">
    <citation type="journal article" date="2019" name="Int. J. Syst. Evol. Microbiol.">
        <title>The Global Catalogue of Microorganisms (GCM) 10K type strain sequencing project: providing services to taxonomists for standard genome sequencing and annotation.</title>
        <authorList>
            <consortium name="The Broad Institute Genomics Platform"/>
            <consortium name="The Broad Institute Genome Sequencing Center for Infectious Disease"/>
            <person name="Wu L."/>
            <person name="Ma J."/>
        </authorList>
    </citation>
    <scope>NUCLEOTIDE SEQUENCE [LARGE SCALE GENOMIC DNA]</scope>
    <source>
        <strain evidence="3">JCM 6923</strain>
    </source>
</reference>
<evidence type="ECO:0000313" key="2">
    <source>
        <dbReference type="EMBL" id="GAA2486412.1"/>
    </source>
</evidence>
<feature type="compositionally biased region" description="Low complexity" evidence="1">
    <location>
        <begin position="60"/>
        <end position="83"/>
    </location>
</feature>
<evidence type="ECO:0000256" key="1">
    <source>
        <dbReference type="SAM" id="MobiDB-lite"/>
    </source>
</evidence>
<dbReference type="EMBL" id="BAAATL010000015">
    <property type="protein sequence ID" value="GAA2486412.1"/>
    <property type="molecule type" value="Genomic_DNA"/>
</dbReference>
<proteinExistence type="predicted"/>
<dbReference type="Proteomes" id="UP001501721">
    <property type="component" value="Unassembled WGS sequence"/>
</dbReference>
<accession>A0ABP5YVD0</accession>